<gene>
    <name evidence="2" type="ORF">NCTC11388_00990</name>
</gene>
<feature type="transmembrane region" description="Helical" evidence="1">
    <location>
        <begin position="20"/>
        <end position="39"/>
    </location>
</feature>
<proteinExistence type="predicted"/>
<evidence type="ECO:0000256" key="1">
    <source>
        <dbReference type="SAM" id="Phobius"/>
    </source>
</evidence>
<reference evidence="2 3" key="1">
    <citation type="submission" date="2018-06" db="EMBL/GenBank/DDBJ databases">
        <authorList>
            <consortium name="Pathogen Informatics"/>
            <person name="Doyle S."/>
        </authorList>
    </citation>
    <scope>NUCLEOTIDE SEQUENCE [LARGE SCALE GENOMIC DNA]</scope>
    <source>
        <strain evidence="2 3">NCTC11388</strain>
    </source>
</reference>
<keyword evidence="1" id="KW-0812">Transmembrane</keyword>
<sequence length="121" mass="13901">MINRTSHIALRASTLVEVLIALLIIMSVFAAGMVIFANINKASRSQTQQQIKMQLKDLQKEYEKYPVATEEHIIRDSIAYTIRIMASQDYPRLKRITASARHPYNDLILDSLVVLKENRDE</sequence>
<protein>
    <recommendedName>
        <fullName evidence="4">Tfp pilus assembly protein PilV</fullName>
    </recommendedName>
</protein>
<name>A0A380BLT7_SPHSI</name>
<dbReference type="Proteomes" id="UP000254893">
    <property type="component" value="Unassembled WGS sequence"/>
</dbReference>
<evidence type="ECO:0000313" key="2">
    <source>
        <dbReference type="EMBL" id="SUJ02384.1"/>
    </source>
</evidence>
<dbReference type="EMBL" id="UGYW01000002">
    <property type="protein sequence ID" value="SUJ02384.1"/>
    <property type="molecule type" value="Genomic_DNA"/>
</dbReference>
<dbReference type="RefSeq" id="WP_115169339.1">
    <property type="nucleotide sequence ID" value="NZ_UGYW01000002.1"/>
</dbReference>
<evidence type="ECO:0000313" key="3">
    <source>
        <dbReference type="Proteomes" id="UP000254893"/>
    </source>
</evidence>
<accession>A0A380BLT7</accession>
<dbReference type="AlphaFoldDB" id="A0A380BLT7"/>
<evidence type="ECO:0008006" key="4">
    <source>
        <dbReference type="Google" id="ProtNLM"/>
    </source>
</evidence>
<keyword evidence="1" id="KW-0472">Membrane</keyword>
<organism evidence="2 3">
    <name type="scientific">Sphingobacterium spiritivorum</name>
    <name type="common">Flavobacterium spiritivorum</name>
    <dbReference type="NCBI Taxonomy" id="258"/>
    <lineage>
        <taxon>Bacteria</taxon>
        <taxon>Pseudomonadati</taxon>
        <taxon>Bacteroidota</taxon>
        <taxon>Sphingobacteriia</taxon>
        <taxon>Sphingobacteriales</taxon>
        <taxon>Sphingobacteriaceae</taxon>
        <taxon>Sphingobacterium</taxon>
    </lineage>
</organism>
<keyword evidence="1" id="KW-1133">Transmembrane helix</keyword>